<dbReference type="Gene3D" id="4.10.280.10">
    <property type="entry name" value="Helix-loop-helix DNA-binding domain"/>
    <property type="match status" value="1"/>
</dbReference>
<evidence type="ECO:0000313" key="7">
    <source>
        <dbReference type="EMBL" id="KAK9907116.1"/>
    </source>
</evidence>
<dbReference type="AlphaFoldDB" id="A0AAW1VN99"/>
<dbReference type="GO" id="GO:0043565">
    <property type="term" value="F:sequence-specific DNA binding"/>
    <property type="evidence" value="ECO:0007669"/>
    <property type="project" value="TreeGrafter"/>
</dbReference>
<dbReference type="PROSITE" id="PS50888">
    <property type="entry name" value="BHLH"/>
    <property type="match status" value="1"/>
</dbReference>
<accession>A0AAW1VN99</accession>
<keyword evidence="8" id="KW-1185">Reference proteome</keyword>
<sequence length="212" mass="24168">MELVGSALDELGTTDHQRKGGRRGRMWGRRRHHDNDDSSYKSKNLHAERRRRQKLGDRLLTLRSLLPIITNMTKETIIEDSITYIKELQTNVNILQEQLFEMEASAQEAPEPRKEEVDASELMKKFGIQIGVDVAQIDGKKLWVKAILENKRGGFTKLVEAMTYFGFELTDTNVTTSNGAMVVSSILTGFHCDTLLHVEHTREVMQEIINGI</sequence>
<dbReference type="SUPFAM" id="SSF47459">
    <property type="entry name" value="HLH, helix-loop-helix DNA-binding domain"/>
    <property type="match status" value="1"/>
</dbReference>
<dbReference type="EMBL" id="JBEDUW010000039">
    <property type="protein sequence ID" value="KAK9907116.1"/>
    <property type="molecule type" value="Genomic_DNA"/>
</dbReference>
<reference evidence="7 8" key="1">
    <citation type="journal article" date="2023" name="G3 (Bethesda)">
        <title>A chromosome-length genome assembly and annotation of blackberry (Rubus argutus, cv. 'Hillquist').</title>
        <authorList>
            <person name="Bruna T."/>
            <person name="Aryal R."/>
            <person name="Dudchenko O."/>
            <person name="Sargent D.J."/>
            <person name="Mead D."/>
            <person name="Buti M."/>
            <person name="Cavallini A."/>
            <person name="Hytonen T."/>
            <person name="Andres J."/>
            <person name="Pham M."/>
            <person name="Weisz D."/>
            <person name="Mascagni F."/>
            <person name="Usai G."/>
            <person name="Natali L."/>
            <person name="Bassil N."/>
            <person name="Fernandez G.E."/>
            <person name="Lomsadze A."/>
            <person name="Armour M."/>
            <person name="Olukolu B."/>
            <person name="Poorten T."/>
            <person name="Britton C."/>
            <person name="Davik J."/>
            <person name="Ashrafi H."/>
            <person name="Aiden E.L."/>
            <person name="Borodovsky M."/>
            <person name="Worthington M."/>
        </authorList>
    </citation>
    <scope>NUCLEOTIDE SEQUENCE [LARGE SCALE GENOMIC DNA]</scope>
    <source>
        <strain evidence="7">PI 553951</strain>
    </source>
</reference>
<organism evidence="7 8">
    <name type="scientific">Rubus argutus</name>
    <name type="common">Southern blackberry</name>
    <dbReference type="NCBI Taxonomy" id="59490"/>
    <lineage>
        <taxon>Eukaryota</taxon>
        <taxon>Viridiplantae</taxon>
        <taxon>Streptophyta</taxon>
        <taxon>Embryophyta</taxon>
        <taxon>Tracheophyta</taxon>
        <taxon>Spermatophyta</taxon>
        <taxon>Magnoliopsida</taxon>
        <taxon>eudicotyledons</taxon>
        <taxon>Gunneridae</taxon>
        <taxon>Pentapetalae</taxon>
        <taxon>rosids</taxon>
        <taxon>fabids</taxon>
        <taxon>Rosales</taxon>
        <taxon>Rosaceae</taxon>
        <taxon>Rosoideae</taxon>
        <taxon>Rosoideae incertae sedis</taxon>
        <taxon>Rubus</taxon>
    </lineage>
</organism>
<evidence type="ECO:0000256" key="2">
    <source>
        <dbReference type="ARBA" id="ARBA00023015"/>
    </source>
</evidence>
<protein>
    <recommendedName>
        <fullName evidence="6">BHLH domain-containing protein</fullName>
    </recommendedName>
</protein>
<evidence type="ECO:0000259" key="6">
    <source>
        <dbReference type="PROSITE" id="PS50888"/>
    </source>
</evidence>
<dbReference type="Proteomes" id="UP001457282">
    <property type="component" value="Unassembled WGS sequence"/>
</dbReference>
<dbReference type="InterPro" id="IPR051358">
    <property type="entry name" value="TF_AMS/ICE1/BHLH6-like"/>
</dbReference>
<dbReference type="InterPro" id="IPR011598">
    <property type="entry name" value="bHLH_dom"/>
</dbReference>
<feature type="region of interest" description="Disordered" evidence="5">
    <location>
        <begin position="1"/>
        <end position="50"/>
    </location>
</feature>
<dbReference type="SMART" id="SM00353">
    <property type="entry name" value="HLH"/>
    <property type="match status" value="1"/>
</dbReference>
<evidence type="ECO:0000313" key="8">
    <source>
        <dbReference type="Proteomes" id="UP001457282"/>
    </source>
</evidence>
<comment type="subcellular location">
    <subcellularLocation>
        <location evidence="1">Nucleus</location>
    </subcellularLocation>
</comment>
<dbReference type="PANTHER" id="PTHR31945">
    <property type="entry name" value="TRANSCRIPTION FACTOR SCREAM2-RELATED"/>
    <property type="match status" value="1"/>
</dbReference>
<name>A0AAW1VN99_RUBAR</name>
<dbReference type="InterPro" id="IPR036638">
    <property type="entry name" value="HLH_DNA-bd_sf"/>
</dbReference>
<dbReference type="Pfam" id="PF00010">
    <property type="entry name" value="HLH"/>
    <property type="match status" value="1"/>
</dbReference>
<comment type="caution">
    <text evidence="7">The sequence shown here is derived from an EMBL/GenBank/DDBJ whole genome shotgun (WGS) entry which is preliminary data.</text>
</comment>
<keyword evidence="2" id="KW-0805">Transcription regulation</keyword>
<evidence type="ECO:0000256" key="4">
    <source>
        <dbReference type="ARBA" id="ARBA00023242"/>
    </source>
</evidence>
<keyword evidence="3" id="KW-0804">Transcription</keyword>
<evidence type="ECO:0000256" key="3">
    <source>
        <dbReference type="ARBA" id="ARBA00023163"/>
    </source>
</evidence>
<feature type="compositionally biased region" description="Basic residues" evidence="5">
    <location>
        <begin position="19"/>
        <end position="32"/>
    </location>
</feature>
<dbReference type="GO" id="GO:0046983">
    <property type="term" value="F:protein dimerization activity"/>
    <property type="evidence" value="ECO:0007669"/>
    <property type="project" value="InterPro"/>
</dbReference>
<evidence type="ECO:0000256" key="5">
    <source>
        <dbReference type="SAM" id="MobiDB-lite"/>
    </source>
</evidence>
<dbReference type="GO" id="GO:0005634">
    <property type="term" value="C:nucleus"/>
    <property type="evidence" value="ECO:0007669"/>
    <property type="project" value="UniProtKB-SubCell"/>
</dbReference>
<gene>
    <name evidence="7" type="ORF">M0R45_002428</name>
</gene>
<dbReference type="PANTHER" id="PTHR31945:SF20">
    <property type="entry name" value="TRANSCRIPTION FACTOR DYT1"/>
    <property type="match status" value="1"/>
</dbReference>
<evidence type="ECO:0000256" key="1">
    <source>
        <dbReference type="ARBA" id="ARBA00004123"/>
    </source>
</evidence>
<dbReference type="GO" id="GO:0003700">
    <property type="term" value="F:DNA-binding transcription factor activity"/>
    <property type="evidence" value="ECO:0007669"/>
    <property type="project" value="TreeGrafter"/>
</dbReference>
<keyword evidence="4" id="KW-0539">Nucleus</keyword>
<feature type="domain" description="BHLH" evidence="6">
    <location>
        <begin position="39"/>
        <end position="88"/>
    </location>
</feature>
<proteinExistence type="predicted"/>